<reference evidence="1 2" key="1">
    <citation type="submission" date="2018-01" db="EMBL/GenBank/DDBJ databases">
        <title>Genomic Encyclopedia of Archaeal and Bacterial Type Strains, Phase II (KMG-II): from individual species to whole genera.</title>
        <authorList>
            <person name="Goeker M."/>
        </authorList>
    </citation>
    <scope>NUCLEOTIDE SEQUENCE [LARGE SCALE GENOMIC DNA]</scope>
    <source>
        <strain evidence="1 2">DSM 17023</strain>
    </source>
</reference>
<name>A0A2S3UY55_9HYPH</name>
<protein>
    <submittedName>
        <fullName evidence="1">Uncharacterized protein</fullName>
    </submittedName>
</protein>
<accession>A0A2S3UY55</accession>
<dbReference type="AlphaFoldDB" id="A0A2S3UY55"/>
<evidence type="ECO:0000313" key="2">
    <source>
        <dbReference type="Proteomes" id="UP000236959"/>
    </source>
</evidence>
<comment type="caution">
    <text evidence="1">The sequence shown here is derived from an EMBL/GenBank/DDBJ whole genome shotgun (WGS) entry which is preliminary data.</text>
</comment>
<sequence>MPPRVDAMLILSVDHDPIDDRIAAIGYRRVDDGIAVTEHIAIPKSGSIADEAEAMVATLSALILDLTEIDAHNAALATRGQEAAGIHAHIFFYEPTEATNLQRAVGRHLEDDRVRNGLLHLVRLFPPEDVVPEPEFRGVHHLPATAIKSVIEQLWALPVSVTYDLRQVSQAIVAAGGGLAYVPDQVFERPFSSLLSIDVIRAQREGHRSAVPVSAIRRDVIARLDAVQGLIGWLFDENRNAVAEGSPLLRLAKKPFRFQATFDPLNAADLDILLACELLENRAGLLDALIGLAQPAARRRDSARCLAGLTLRKHWALGGRRILQFHVPEDSRETELGPNDFDLILTNDSPDLRLNPSLWSSLTCRIRPDEDGWEDRRDLVQVQIDGRVFTGTVFQELLQSTGPGGWYLDRAFSDVNTAKAAAFLANLARVS</sequence>
<evidence type="ECO:0000313" key="1">
    <source>
        <dbReference type="EMBL" id="POF32614.1"/>
    </source>
</evidence>
<proteinExistence type="predicted"/>
<gene>
    <name evidence="1" type="ORF">CLV41_10216</name>
</gene>
<keyword evidence="2" id="KW-1185">Reference proteome</keyword>
<organism evidence="1 2">
    <name type="scientific">Roseibium marinum</name>
    <dbReference type="NCBI Taxonomy" id="281252"/>
    <lineage>
        <taxon>Bacteria</taxon>
        <taxon>Pseudomonadati</taxon>
        <taxon>Pseudomonadota</taxon>
        <taxon>Alphaproteobacteria</taxon>
        <taxon>Hyphomicrobiales</taxon>
        <taxon>Stappiaceae</taxon>
        <taxon>Roseibium</taxon>
    </lineage>
</organism>
<dbReference type="Proteomes" id="UP000236959">
    <property type="component" value="Unassembled WGS sequence"/>
</dbReference>
<dbReference type="EMBL" id="PPCN01000002">
    <property type="protein sequence ID" value="POF32614.1"/>
    <property type="molecule type" value="Genomic_DNA"/>
</dbReference>